<feature type="domain" description="Ferritin-like diiron" evidence="7">
    <location>
        <begin position="23"/>
        <end position="168"/>
    </location>
</feature>
<name>A2CAK1_PROM3</name>
<dbReference type="GO" id="GO:0008198">
    <property type="term" value="F:ferrous iron binding"/>
    <property type="evidence" value="ECO:0007669"/>
    <property type="project" value="TreeGrafter"/>
</dbReference>
<dbReference type="InterPro" id="IPR008331">
    <property type="entry name" value="Ferritin_DPS_dom"/>
</dbReference>
<dbReference type="CDD" id="cd01055">
    <property type="entry name" value="Nonheme_Ferritin"/>
    <property type="match status" value="1"/>
</dbReference>
<dbReference type="GO" id="GO:0008199">
    <property type="term" value="F:ferric iron binding"/>
    <property type="evidence" value="ECO:0007669"/>
    <property type="project" value="InterPro"/>
</dbReference>
<reference evidence="8 9" key="1">
    <citation type="journal article" date="2007" name="PLoS Genet.">
        <title>Patterns and implications of gene gain and loss in the evolution of Prochlorococcus.</title>
        <authorList>
            <person name="Kettler G.C."/>
            <person name="Martiny A.C."/>
            <person name="Huang K."/>
            <person name="Zucker J."/>
            <person name="Coleman M.L."/>
            <person name="Rodrigue S."/>
            <person name="Chen F."/>
            <person name="Lapidus A."/>
            <person name="Ferriera S."/>
            <person name="Johnson J."/>
            <person name="Steglich C."/>
            <person name="Church G.M."/>
            <person name="Richardson P."/>
            <person name="Chisholm S.W."/>
        </authorList>
    </citation>
    <scope>NUCLEOTIDE SEQUENCE [LARGE SCALE GENOMIC DNA]</scope>
    <source>
        <strain evidence="8 9">MIT 9303</strain>
    </source>
</reference>
<evidence type="ECO:0000256" key="2">
    <source>
        <dbReference type="ARBA" id="ARBA00022723"/>
    </source>
</evidence>
<evidence type="ECO:0000256" key="3">
    <source>
        <dbReference type="ARBA" id="ARBA00023002"/>
    </source>
</evidence>
<gene>
    <name evidence="8" type="ordered locus">P9303_17691</name>
</gene>
<dbReference type="InterPro" id="IPR009040">
    <property type="entry name" value="Ferritin-like_diiron"/>
</dbReference>
<keyword evidence="4 5" id="KW-0408">Iron</keyword>
<dbReference type="InterPro" id="IPR041719">
    <property type="entry name" value="Ferritin_prok"/>
</dbReference>
<evidence type="ECO:0000313" key="9">
    <source>
        <dbReference type="Proteomes" id="UP000002274"/>
    </source>
</evidence>
<dbReference type="InterPro" id="IPR012347">
    <property type="entry name" value="Ferritin-like"/>
</dbReference>
<dbReference type="AlphaFoldDB" id="A2CAK1"/>
<dbReference type="EC" id="1.16.3.2" evidence="6"/>
<comment type="similarity">
    <text evidence="6">Belongs to the ferritin family. Prokaryotic subfamily.</text>
</comment>
<dbReference type="RefSeq" id="WP_011826398.1">
    <property type="nucleotide sequence ID" value="NC_008820.1"/>
</dbReference>
<comment type="catalytic activity">
    <reaction evidence="6">
        <text>4 Fe(2+) + O2 + 6 H2O = 4 iron(III) oxide-hydroxide + 12 H(+)</text>
        <dbReference type="Rhea" id="RHEA:11972"/>
        <dbReference type="ChEBI" id="CHEBI:15377"/>
        <dbReference type="ChEBI" id="CHEBI:15378"/>
        <dbReference type="ChEBI" id="CHEBI:15379"/>
        <dbReference type="ChEBI" id="CHEBI:29033"/>
        <dbReference type="ChEBI" id="CHEBI:78619"/>
        <dbReference type="EC" id="1.16.3.2"/>
    </reaction>
</comment>
<dbReference type="KEGG" id="pmf:P9303_17691"/>
<comment type="function">
    <text evidence="6">Iron-storage protein.</text>
</comment>
<dbReference type="Proteomes" id="UP000002274">
    <property type="component" value="Chromosome"/>
</dbReference>
<dbReference type="GO" id="GO:0006826">
    <property type="term" value="P:iron ion transport"/>
    <property type="evidence" value="ECO:0007669"/>
    <property type="project" value="InterPro"/>
</dbReference>
<dbReference type="PANTHER" id="PTHR11431:SF75">
    <property type="entry name" value="FERRITIN"/>
    <property type="match status" value="1"/>
</dbReference>
<evidence type="ECO:0000256" key="4">
    <source>
        <dbReference type="ARBA" id="ARBA00023004"/>
    </source>
</evidence>
<dbReference type="GO" id="GO:0005737">
    <property type="term" value="C:cytoplasm"/>
    <property type="evidence" value="ECO:0007669"/>
    <property type="project" value="UniProtKB-SubCell"/>
</dbReference>
<dbReference type="BioCyc" id="PMAR59922:G1G80-1535-MONOMER"/>
<protein>
    <recommendedName>
        <fullName evidence="6">Ferritin</fullName>
        <ecNumber evidence="6">1.16.3.2</ecNumber>
    </recommendedName>
</protein>
<dbReference type="PANTHER" id="PTHR11431">
    <property type="entry name" value="FERRITIN"/>
    <property type="match status" value="1"/>
</dbReference>
<sequence>MALPTSTKAVALTTGPAGRAIAQSMEASLVEALQEHLTMERNASAAYFAIAIWFAERELRGFSNYFKQESIQEQEHAAHFADYLIARGQTVVLQDVPSPRQEWISTDEIMAASFQMEADVTTSLHQLYAMAERASDMRTTVFLDPLVDNQVNSENELAHLLGRVRFAQNQPSAMLIIDGELSDGKHSPAKLA</sequence>
<dbReference type="InterPro" id="IPR009078">
    <property type="entry name" value="Ferritin-like_SF"/>
</dbReference>
<evidence type="ECO:0000259" key="7">
    <source>
        <dbReference type="PROSITE" id="PS50905"/>
    </source>
</evidence>
<evidence type="ECO:0000256" key="6">
    <source>
        <dbReference type="RuleBase" id="RU361145"/>
    </source>
</evidence>
<proteinExistence type="inferred from homology"/>
<dbReference type="STRING" id="59922.P9303_17691"/>
<feature type="binding site" evidence="5">
    <location>
        <position position="40"/>
    </location>
    <ligand>
        <name>Fe cation</name>
        <dbReference type="ChEBI" id="CHEBI:24875"/>
        <label>1</label>
    </ligand>
</feature>
<feature type="binding site" evidence="5">
    <location>
        <position position="150"/>
    </location>
    <ligand>
        <name>Fe cation</name>
        <dbReference type="ChEBI" id="CHEBI:24875"/>
        <label>1</label>
    </ligand>
</feature>
<dbReference type="GO" id="GO:0006879">
    <property type="term" value="P:intracellular iron ion homeostasis"/>
    <property type="evidence" value="ECO:0007669"/>
    <property type="project" value="UniProtKB-KW"/>
</dbReference>
<keyword evidence="3" id="KW-0560">Oxidoreductase</keyword>
<dbReference type="InterPro" id="IPR001519">
    <property type="entry name" value="Ferritin"/>
</dbReference>
<dbReference type="Pfam" id="PF00210">
    <property type="entry name" value="Ferritin"/>
    <property type="match status" value="1"/>
</dbReference>
<keyword evidence="6" id="KW-0963">Cytoplasm</keyword>
<dbReference type="GO" id="GO:0016491">
    <property type="term" value="F:oxidoreductase activity"/>
    <property type="evidence" value="ECO:0007669"/>
    <property type="project" value="UniProtKB-KW"/>
</dbReference>
<evidence type="ECO:0000256" key="1">
    <source>
        <dbReference type="ARBA" id="ARBA00022434"/>
    </source>
</evidence>
<dbReference type="PROSITE" id="PS50905">
    <property type="entry name" value="FERRITIN_LIKE"/>
    <property type="match status" value="1"/>
</dbReference>
<accession>A2CAK1</accession>
<keyword evidence="1 6" id="KW-0409">Iron storage</keyword>
<dbReference type="HOGENOM" id="CLU_065681_1_2_3"/>
<feature type="binding site" evidence="5">
    <location>
        <position position="73"/>
    </location>
    <ligand>
        <name>Fe cation</name>
        <dbReference type="ChEBI" id="CHEBI:24875"/>
        <label>1</label>
    </ligand>
</feature>
<comment type="subcellular location">
    <subcellularLocation>
        <location evidence="6">Cytoplasm</location>
    </subcellularLocation>
</comment>
<keyword evidence="2 5" id="KW-0479">Metal-binding</keyword>
<dbReference type="Gene3D" id="1.20.1260.10">
    <property type="match status" value="1"/>
</dbReference>
<feature type="binding site" evidence="5">
    <location>
        <position position="76"/>
    </location>
    <ligand>
        <name>Fe cation</name>
        <dbReference type="ChEBI" id="CHEBI:24875"/>
        <label>1</label>
    </ligand>
</feature>
<evidence type="ECO:0000313" key="8">
    <source>
        <dbReference type="EMBL" id="ABM78511.1"/>
    </source>
</evidence>
<evidence type="ECO:0000256" key="5">
    <source>
        <dbReference type="PIRSR" id="PIRSR601519-1"/>
    </source>
</evidence>
<feature type="binding site" evidence="5">
    <location>
        <position position="117"/>
    </location>
    <ligand>
        <name>Fe cation</name>
        <dbReference type="ChEBI" id="CHEBI:24875"/>
        <label>1</label>
    </ligand>
</feature>
<dbReference type="SUPFAM" id="SSF47240">
    <property type="entry name" value="Ferritin-like"/>
    <property type="match status" value="1"/>
</dbReference>
<dbReference type="EMBL" id="CP000554">
    <property type="protein sequence ID" value="ABM78511.1"/>
    <property type="molecule type" value="Genomic_DNA"/>
</dbReference>
<organism evidence="8 9">
    <name type="scientific">Prochlorococcus marinus (strain MIT 9303)</name>
    <dbReference type="NCBI Taxonomy" id="59922"/>
    <lineage>
        <taxon>Bacteria</taxon>
        <taxon>Bacillati</taxon>
        <taxon>Cyanobacteriota</taxon>
        <taxon>Cyanophyceae</taxon>
        <taxon>Synechococcales</taxon>
        <taxon>Prochlorococcaceae</taxon>
        <taxon>Prochlorococcus</taxon>
    </lineage>
</organism>